<dbReference type="Gene3D" id="1.25.40.10">
    <property type="entry name" value="Tetratricopeptide repeat domain"/>
    <property type="match status" value="1"/>
</dbReference>
<evidence type="ECO:0000313" key="1">
    <source>
        <dbReference type="EMBL" id="KHE91144.1"/>
    </source>
</evidence>
<reference evidence="1 2" key="1">
    <citation type="submission" date="2014-10" db="EMBL/GenBank/DDBJ databases">
        <title>Draft genome of anammox bacterium scalindua brodae, obtained using differential coverage binning of sequence data from two enrichment reactors.</title>
        <authorList>
            <person name="Speth D.R."/>
            <person name="Russ L."/>
            <person name="Kartal B."/>
            <person name="Op den Camp H.J."/>
            <person name="Dutilh B.E."/>
            <person name="Jetten M.S."/>
        </authorList>
    </citation>
    <scope>NUCLEOTIDE SEQUENCE [LARGE SCALE GENOMIC DNA]</scope>
    <source>
        <strain evidence="1">RU1</strain>
    </source>
</reference>
<name>A0A0B0EEX5_9BACT</name>
<proteinExistence type="predicted"/>
<dbReference type="SUPFAM" id="SSF48452">
    <property type="entry name" value="TPR-like"/>
    <property type="match status" value="1"/>
</dbReference>
<dbReference type="AlphaFoldDB" id="A0A0B0EEX5"/>
<dbReference type="Proteomes" id="UP000030652">
    <property type="component" value="Unassembled WGS sequence"/>
</dbReference>
<organism evidence="1 2">
    <name type="scientific">Candidatus Scalindua brodae</name>
    <dbReference type="NCBI Taxonomy" id="237368"/>
    <lineage>
        <taxon>Bacteria</taxon>
        <taxon>Pseudomonadati</taxon>
        <taxon>Planctomycetota</taxon>
        <taxon>Candidatus Brocadiia</taxon>
        <taxon>Candidatus Brocadiales</taxon>
        <taxon>Candidatus Scalinduaceae</taxon>
        <taxon>Candidatus Scalindua</taxon>
    </lineage>
</organism>
<sequence>MHYKLGLAYEGNNVFDDAMDELKKAIELMPEDARIRHQLSVVYKKAGLYKKAKEEAVIYEKLKKGKSLH</sequence>
<evidence type="ECO:0000313" key="2">
    <source>
        <dbReference type="Proteomes" id="UP000030652"/>
    </source>
</evidence>
<gene>
    <name evidence="1" type="ORF">SCABRO_03131</name>
</gene>
<dbReference type="InterPro" id="IPR019734">
    <property type="entry name" value="TPR_rpt"/>
</dbReference>
<accession>A0A0B0EEX5</accession>
<dbReference type="InterPro" id="IPR011990">
    <property type="entry name" value="TPR-like_helical_dom_sf"/>
</dbReference>
<dbReference type="EMBL" id="JRYO01000215">
    <property type="protein sequence ID" value="KHE91144.1"/>
    <property type="molecule type" value="Genomic_DNA"/>
</dbReference>
<comment type="caution">
    <text evidence="1">The sequence shown here is derived from an EMBL/GenBank/DDBJ whole genome shotgun (WGS) entry which is preliminary data.</text>
</comment>
<dbReference type="Pfam" id="PF13181">
    <property type="entry name" value="TPR_8"/>
    <property type="match status" value="1"/>
</dbReference>
<protein>
    <submittedName>
        <fullName evidence="1">Uncharacterized protein</fullName>
    </submittedName>
</protein>